<accession>A0A0A9YT66</accession>
<reference evidence="1" key="2">
    <citation type="submission" date="2014-07" db="EMBL/GenBank/DDBJ databases">
        <authorList>
            <person name="Hull J."/>
        </authorList>
    </citation>
    <scope>NUCLEOTIDE SEQUENCE</scope>
</reference>
<dbReference type="GO" id="GO:0005840">
    <property type="term" value="C:ribosome"/>
    <property type="evidence" value="ECO:0007669"/>
    <property type="project" value="UniProtKB-KW"/>
</dbReference>
<keyword evidence="1" id="KW-0687">Ribonucleoprotein</keyword>
<dbReference type="EMBL" id="GBHO01008788">
    <property type="protein sequence ID" value="JAG34816.1"/>
    <property type="molecule type" value="Transcribed_RNA"/>
</dbReference>
<keyword evidence="1" id="KW-0689">Ribosomal protein</keyword>
<proteinExistence type="predicted"/>
<evidence type="ECO:0000313" key="1">
    <source>
        <dbReference type="EMBL" id="JAG34816.1"/>
    </source>
</evidence>
<protein>
    <submittedName>
        <fullName evidence="1">50S ribosomal protein L6</fullName>
    </submittedName>
</protein>
<reference evidence="1" key="1">
    <citation type="journal article" date="2014" name="PLoS ONE">
        <title>Transcriptome-Based Identification of ABC Transporters in the Western Tarnished Plant Bug Lygus hesperus.</title>
        <authorList>
            <person name="Hull J.J."/>
            <person name="Chaney K."/>
            <person name="Geib S.M."/>
            <person name="Fabrick J.A."/>
            <person name="Brent C.S."/>
            <person name="Walsh D."/>
            <person name="Lavine L.C."/>
        </authorList>
    </citation>
    <scope>NUCLEOTIDE SEQUENCE</scope>
</reference>
<sequence>MYGSNTGRTAGCSSGYPHRIVCSVPHGSEKVVQEDGTGRSFNGCDGHDKFFGNAVDKQVSWRTQSPLGIVGVQVSVLTNGCDLGIEFQRTFALMIWRIGVTSAVESVGVKCAW</sequence>
<name>A0A0A9YT66_LYGHE</name>
<organism evidence="1">
    <name type="scientific">Lygus hesperus</name>
    <name type="common">Western plant bug</name>
    <dbReference type="NCBI Taxonomy" id="30085"/>
    <lineage>
        <taxon>Eukaryota</taxon>
        <taxon>Metazoa</taxon>
        <taxon>Ecdysozoa</taxon>
        <taxon>Arthropoda</taxon>
        <taxon>Hexapoda</taxon>
        <taxon>Insecta</taxon>
        <taxon>Pterygota</taxon>
        <taxon>Neoptera</taxon>
        <taxon>Paraneoptera</taxon>
        <taxon>Hemiptera</taxon>
        <taxon>Heteroptera</taxon>
        <taxon>Panheteroptera</taxon>
        <taxon>Cimicomorpha</taxon>
        <taxon>Miridae</taxon>
        <taxon>Mirini</taxon>
        <taxon>Lygus</taxon>
    </lineage>
</organism>
<gene>
    <name evidence="1" type="primary">rplF_2</name>
    <name evidence="1" type="ORF">CM83_5418</name>
</gene>
<dbReference type="AlphaFoldDB" id="A0A0A9YT66"/>